<comment type="similarity">
    <text evidence="1">Belongs to the SEC5 family.</text>
</comment>
<dbReference type="EMBL" id="MCFD01000008">
    <property type="protein sequence ID" value="ORX68987.1"/>
    <property type="molecule type" value="Genomic_DNA"/>
</dbReference>
<feature type="domain" description="Cyclin N-terminal" evidence="8">
    <location>
        <begin position="1108"/>
        <end position="1206"/>
    </location>
</feature>
<accession>A0A1Y1W631</accession>
<dbReference type="InterPro" id="IPR039481">
    <property type="entry name" value="EXOC2/Sec5_N_dom"/>
</dbReference>
<sequence length="1356" mass="151419">MAIDDAEILNHYGLDNFESPAFGDSVVPHGDGTGRAQGGDGQDELGMEELNEGSHSHHSRLQAGDASTEDYDDDDDDDDDDEGAGMLGDGGSVAATSHSVAISDRDPLHVHASVTQVLERKSDARALGDLQYRAKFSVSHKGFSPGAFMQVVHSDTSYADLVQGARLLRESMSQGSEALKILVHNNFDRFVDARNKIDLLYEEMKSRSLNSAQEYGTRAFGQALQDTTQKADEIYNPIIDRRARAEKIRATLSVVERYKFYFNLPFSLIEYTRKGKFDIAVREYKKGRQLLQAVTSGDIGSSAAEGAIAEGGESGATGLSRIFQHVWKEVQESVVELRNALFRHLSQAWRAYGEQETVIRHLLEIDPGDTDPVAFFLEHQHKWIVGQMHDVVQSFRQRGGQDWRQSSVEVETAVEQRADELTRALRIESFADFPVLGHGRDVEFHAWKHMYNTLRTLSQTLELRGPNRRRRQGQNLDRVTKCHALLEDLINKYSQHVLRLTGVLGDSDEAVDVASLRPGSIGSTVQRLPQTHALLAGHFMTAIMELVVNTANDIEAIDMAAEAAIILANLISQLKAGLELFLCELWDRDAQAMGQHETWQLHHGTAYWPTFYIARRERTERGASAAELAETIANTELLPLFLRTAQTIIRQLGTLHVAALQPRKGGRAPQQQFDAGFDEGQRAQGERAREMNDLAVAHVKHTFFGTLYGFLDTLHMLAFKTQPVAEAGMLASLPYSVSSALSPQGVAGEGRRQSFRLAAKQSTEPSKARHSTRSFFLLASLCNLTAFRAYVIPDLLHAHAIRHVFKLEVGGSLQQLGKPFQRLDELVFGFYVGGRSAQLAQIVRRGVLLGGALLFLVFTHAEVMDMIGEVGLGAEHHTVKHQPIARRVLEKLAADLLQEMLESVRRVDVFSEGGMLQSVLEAVFSFRLLHAYVRAVYSRAQAKARKQAAQQGLPVPETGDDRLVERDGVTLSPEHWETVDHILRDCTRRTQIQFRCFHDRHDGCFVETAKKAIKRGCTELGIKKYASLSSMHEAHGSKLAKQQQKAEQRPAAGDLSSEATPRIFEALDKDEAEGAERERSGPELAETYTPLLAWLLEIEAKHASGLSSGLMRHPELSARMRPILVDWLMEVAADYRMHRQTLHLTVQYLDRFLKNTDLHVRPSQLPAEEQRVPTLSELTDFSKDAFTRDQLKAAEISVLTALSWHLAVPTLHEFLAMFFQRAALLDSKETQAGVLRWKNECPASIPCGFSRDSSGRRSSPPRAFTFGGVVDAQVFGECTGMKFAKVWPAVRFIKRLKAAVSPNGMLALNDRMPCCAPKSRHGVRLKHIKQDELWAFQPHHVHLLDEFEAFFALRTL</sequence>
<dbReference type="Pfam" id="PF15469">
    <property type="entry name" value="Sec5"/>
    <property type="match status" value="1"/>
</dbReference>
<dbReference type="RefSeq" id="XP_040742719.1">
    <property type="nucleotide sequence ID" value="XM_040891377.1"/>
</dbReference>
<feature type="region of interest" description="Disordered" evidence="7">
    <location>
        <begin position="19"/>
        <end position="92"/>
    </location>
</feature>
<evidence type="ECO:0000259" key="9">
    <source>
        <dbReference type="Pfam" id="PF15469"/>
    </source>
</evidence>
<dbReference type="GO" id="GO:0006887">
    <property type="term" value="P:exocytosis"/>
    <property type="evidence" value="ECO:0007669"/>
    <property type="project" value="UniProtKB-KW"/>
</dbReference>
<evidence type="ECO:0000256" key="6">
    <source>
        <dbReference type="ARBA" id="ARBA00023306"/>
    </source>
</evidence>
<evidence type="ECO:0000313" key="10">
    <source>
        <dbReference type="EMBL" id="ORX68987.1"/>
    </source>
</evidence>
<dbReference type="Gene3D" id="1.10.472.10">
    <property type="entry name" value="Cyclin-like"/>
    <property type="match status" value="2"/>
</dbReference>
<feature type="compositionally biased region" description="Acidic residues" evidence="7">
    <location>
        <begin position="41"/>
        <end position="51"/>
    </location>
</feature>
<dbReference type="GO" id="GO:0000145">
    <property type="term" value="C:exocyst"/>
    <property type="evidence" value="ECO:0007669"/>
    <property type="project" value="InterPro"/>
</dbReference>
<dbReference type="PANTHER" id="PTHR13043">
    <property type="entry name" value="EXOCYST COMPLEX COMPONENT SEC5"/>
    <property type="match status" value="1"/>
</dbReference>
<dbReference type="InterPro" id="IPR036915">
    <property type="entry name" value="Cyclin-like_sf"/>
</dbReference>
<dbReference type="PANTHER" id="PTHR13043:SF1">
    <property type="entry name" value="EXOCYST COMPLEX COMPONENT 2"/>
    <property type="match status" value="1"/>
</dbReference>
<gene>
    <name evidence="10" type="ORF">DL89DRAFT_323163</name>
</gene>
<evidence type="ECO:0000313" key="11">
    <source>
        <dbReference type="Proteomes" id="UP000193922"/>
    </source>
</evidence>
<dbReference type="OrthoDB" id="26242at2759"/>
<keyword evidence="3" id="KW-0268">Exocytosis</keyword>
<evidence type="ECO:0000256" key="2">
    <source>
        <dbReference type="ARBA" id="ARBA00022448"/>
    </source>
</evidence>
<proteinExistence type="inferred from homology"/>
<name>A0A1Y1W631_9FUNG</name>
<protein>
    <submittedName>
        <fullName evidence="10">Uncharacterized protein</fullName>
    </submittedName>
</protein>
<keyword evidence="6" id="KW-0131">Cell cycle</keyword>
<evidence type="ECO:0000256" key="3">
    <source>
        <dbReference type="ARBA" id="ARBA00022483"/>
    </source>
</evidence>
<keyword evidence="4" id="KW-0132">Cell division</keyword>
<evidence type="ECO:0000259" key="8">
    <source>
        <dbReference type="Pfam" id="PF00134"/>
    </source>
</evidence>
<comment type="caution">
    <text evidence="10">The sequence shown here is derived from an EMBL/GenBank/DDBJ whole genome shotgun (WGS) entry which is preliminary data.</text>
</comment>
<feature type="region of interest" description="Disordered" evidence="7">
    <location>
        <begin position="1033"/>
        <end position="1060"/>
    </location>
</feature>
<dbReference type="GO" id="GO:0051301">
    <property type="term" value="P:cell division"/>
    <property type="evidence" value="ECO:0007669"/>
    <property type="project" value="UniProtKB-KW"/>
</dbReference>
<evidence type="ECO:0000256" key="1">
    <source>
        <dbReference type="ARBA" id="ARBA00010578"/>
    </source>
</evidence>
<dbReference type="GO" id="GO:0006893">
    <property type="term" value="P:Golgi to plasma membrane transport"/>
    <property type="evidence" value="ECO:0007669"/>
    <property type="project" value="InterPro"/>
</dbReference>
<evidence type="ECO:0000256" key="5">
    <source>
        <dbReference type="ARBA" id="ARBA00023127"/>
    </source>
</evidence>
<dbReference type="InterPro" id="IPR006671">
    <property type="entry name" value="Cyclin_N"/>
</dbReference>
<dbReference type="SUPFAM" id="SSF47954">
    <property type="entry name" value="Cyclin-like"/>
    <property type="match status" value="1"/>
</dbReference>
<dbReference type="Proteomes" id="UP000193922">
    <property type="component" value="Unassembled WGS sequence"/>
</dbReference>
<feature type="compositionally biased region" description="Gly residues" evidence="7">
    <location>
        <begin position="31"/>
        <end position="40"/>
    </location>
</feature>
<evidence type="ECO:0000256" key="4">
    <source>
        <dbReference type="ARBA" id="ARBA00022618"/>
    </source>
</evidence>
<reference evidence="10 11" key="1">
    <citation type="submission" date="2016-07" db="EMBL/GenBank/DDBJ databases">
        <title>Pervasive Adenine N6-methylation of Active Genes in Fungi.</title>
        <authorList>
            <consortium name="DOE Joint Genome Institute"/>
            <person name="Mondo S.J."/>
            <person name="Dannebaum R.O."/>
            <person name="Kuo R.C."/>
            <person name="Labutti K."/>
            <person name="Haridas S."/>
            <person name="Kuo A."/>
            <person name="Salamov A."/>
            <person name="Ahrendt S.R."/>
            <person name="Lipzen A."/>
            <person name="Sullivan W."/>
            <person name="Andreopoulos W.B."/>
            <person name="Clum A."/>
            <person name="Lindquist E."/>
            <person name="Daum C."/>
            <person name="Ramamoorthy G.K."/>
            <person name="Gryganskyi A."/>
            <person name="Culley D."/>
            <person name="Magnuson J.K."/>
            <person name="James T.Y."/>
            <person name="O'Malley M.A."/>
            <person name="Stajich J.E."/>
            <person name="Spatafora J.W."/>
            <person name="Visel A."/>
            <person name="Grigoriev I.V."/>
        </authorList>
    </citation>
    <scope>NUCLEOTIDE SEQUENCE [LARGE SCALE GENOMIC DNA]</scope>
    <source>
        <strain evidence="10 11">ATCC 12442</strain>
    </source>
</reference>
<organism evidence="10 11">
    <name type="scientific">Linderina pennispora</name>
    <dbReference type="NCBI Taxonomy" id="61395"/>
    <lineage>
        <taxon>Eukaryota</taxon>
        <taxon>Fungi</taxon>
        <taxon>Fungi incertae sedis</taxon>
        <taxon>Zoopagomycota</taxon>
        <taxon>Kickxellomycotina</taxon>
        <taxon>Kickxellomycetes</taxon>
        <taxon>Kickxellales</taxon>
        <taxon>Kickxellaceae</taxon>
        <taxon>Linderina</taxon>
    </lineage>
</organism>
<feature type="compositionally biased region" description="Acidic residues" evidence="7">
    <location>
        <begin position="67"/>
        <end position="83"/>
    </location>
</feature>
<keyword evidence="11" id="KW-1185">Reference proteome</keyword>
<dbReference type="Pfam" id="PF00134">
    <property type="entry name" value="Cyclin_N"/>
    <property type="match status" value="1"/>
</dbReference>
<dbReference type="InterPro" id="IPR048258">
    <property type="entry name" value="Cyclins_cyclin-box"/>
</dbReference>
<keyword evidence="2" id="KW-0813">Transport</keyword>
<evidence type="ECO:0000256" key="7">
    <source>
        <dbReference type="SAM" id="MobiDB-lite"/>
    </source>
</evidence>
<keyword evidence="5" id="KW-0195">Cyclin</keyword>
<dbReference type="STRING" id="61395.A0A1Y1W631"/>
<feature type="domain" description="Exocyst complex component EXOC2/Sec5 N-terminal" evidence="9">
    <location>
        <begin position="105"/>
        <end position="997"/>
    </location>
</feature>
<dbReference type="GeneID" id="63808025"/>
<dbReference type="InterPro" id="IPR029175">
    <property type="entry name" value="EXOC2/Sec5"/>
</dbReference>
<dbReference type="PROSITE" id="PS00292">
    <property type="entry name" value="CYCLINS"/>
    <property type="match status" value="1"/>
</dbReference>